<reference evidence="2 3" key="1">
    <citation type="submission" date="2018-09" db="EMBL/GenBank/DDBJ databases">
        <title>Genomic Encyclopedia of Archaeal and Bacterial Type Strains, Phase II (KMG-II): from individual species to whole genera.</title>
        <authorList>
            <person name="Goeker M."/>
        </authorList>
    </citation>
    <scope>NUCLEOTIDE SEQUENCE [LARGE SCALE GENOMIC DNA]</scope>
    <source>
        <strain evidence="2 3">DSM 21950</strain>
    </source>
</reference>
<keyword evidence="3" id="KW-1185">Reference proteome</keyword>
<proteinExistence type="predicted"/>
<evidence type="ECO:0000313" key="2">
    <source>
        <dbReference type="EMBL" id="RKE04178.1"/>
    </source>
</evidence>
<dbReference type="AlphaFoldDB" id="A0A419X8V4"/>
<dbReference type="InterPro" id="IPR015943">
    <property type="entry name" value="WD40/YVTN_repeat-like_dom_sf"/>
</dbReference>
<feature type="region of interest" description="Disordered" evidence="1">
    <location>
        <begin position="695"/>
        <end position="766"/>
    </location>
</feature>
<dbReference type="RefSeq" id="WP_120238983.1">
    <property type="nucleotide sequence ID" value="NZ_RAPQ01000008.1"/>
</dbReference>
<evidence type="ECO:0008006" key="4">
    <source>
        <dbReference type="Google" id="ProtNLM"/>
    </source>
</evidence>
<comment type="caution">
    <text evidence="2">The sequence shown here is derived from an EMBL/GenBank/DDBJ whole genome shotgun (WGS) entry which is preliminary data.</text>
</comment>
<dbReference type="Proteomes" id="UP000284531">
    <property type="component" value="Unassembled WGS sequence"/>
</dbReference>
<gene>
    <name evidence="2" type="ORF">BXY64_1194</name>
</gene>
<accession>A0A419X8V4</accession>
<name>A0A419X8V4_9BACT</name>
<dbReference type="Gene3D" id="2.130.10.10">
    <property type="entry name" value="YVTN repeat-like/Quinoprotein amine dehydrogenase"/>
    <property type="match status" value="2"/>
</dbReference>
<evidence type="ECO:0000256" key="1">
    <source>
        <dbReference type="SAM" id="MobiDB-lite"/>
    </source>
</evidence>
<dbReference type="OrthoDB" id="9978707at2"/>
<dbReference type="EMBL" id="RAPQ01000008">
    <property type="protein sequence ID" value="RKE04178.1"/>
    <property type="molecule type" value="Genomic_DNA"/>
</dbReference>
<dbReference type="InterPro" id="IPR011047">
    <property type="entry name" value="Quinoprotein_ADH-like_sf"/>
</dbReference>
<protein>
    <recommendedName>
        <fullName evidence="4">WD40 repeat protein</fullName>
    </recommendedName>
</protein>
<feature type="compositionally biased region" description="Basic and acidic residues" evidence="1">
    <location>
        <begin position="696"/>
        <end position="766"/>
    </location>
</feature>
<sequence>MWIPPAKTIQFPYENTISELERYSRERFSELNYKFIKSPNNNFFAVFAKKDSYKVWIYKLNSDGSYEQKGHIEELPLSSSLDFIALALDNKGQYIYISDYGDDRRRIRCFETDPYLSIENRLKWTVEIGSTCKKNYSSPFVTVDNRNHIYATDFKGDLIILNRWSLEIYGEILLSSYIDGVEDMKLTGNGRNLIILGYEGEYGYHTGKLLSINLKDFKISYIVKTEELPVKNIFCSSTNIFYLDQGGVVHLHNLKSGREVFKSENLSDYFDVVSDTYEIYYKNKHLFISDTYDIHIFTLKGRCIGRAKLSKVTFVSTLDFINNNLIAIDKEGVKVFALDESIKIKSELESEFTSEDLDCKTHGFHDVSYYPDSEHLHLTSEGNEYIIDILSKQLRKVEESNQSHIRKYLHNQLSSNNYLMAEYDGEQVFLQNLIRGSKFEVEFNILEEDDTEDESLLARPYFSENNRFFGLFRVDHIKIFDLYKKEQLVDVTIPIKNRYGTVMSFSPCSPIVIFSNDDDEERKSILTVWNLSNRKVLFSKQYSHKLQSTCRHTFSPCGKYILVYTSKYIYQYDLEGNLVMERESFDKYEDSLGSIYFISNEGYFVTASDESKIWHIDKKEPIHNTRIKLSYRKIIPLNNNRFAAIGRRAISIIKTTIKTSPISIGKNTNPKWENLHGIKKANELEVYFYNNGKLENQNEHESEQRRLENERQNYRREEQEREKAAYRREEQEKEEEQKRRREREEAESRRREQEEESARLRKESEEQERTYTLEEIWDQSSGYVKMNALSACYYHQADGRCSYRDREDWCDARDGRYNSCWDTDSLDHCIKSEIGKQPKN</sequence>
<organism evidence="2 3">
    <name type="scientific">Marinifilum flexuosum</name>
    <dbReference type="NCBI Taxonomy" id="1117708"/>
    <lineage>
        <taxon>Bacteria</taxon>
        <taxon>Pseudomonadati</taxon>
        <taxon>Bacteroidota</taxon>
        <taxon>Bacteroidia</taxon>
        <taxon>Marinilabiliales</taxon>
        <taxon>Marinifilaceae</taxon>
    </lineage>
</organism>
<evidence type="ECO:0000313" key="3">
    <source>
        <dbReference type="Proteomes" id="UP000284531"/>
    </source>
</evidence>
<dbReference type="SUPFAM" id="SSF50998">
    <property type="entry name" value="Quinoprotein alcohol dehydrogenase-like"/>
    <property type="match status" value="1"/>
</dbReference>